<keyword evidence="9" id="KW-0808">Transferase</keyword>
<evidence type="ECO:0000256" key="3">
    <source>
        <dbReference type="ARBA" id="ARBA00022475"/>
    </source>
</evidence>
<keyword evidence="6 7" id="KW-0472">Membrane</keyword>
<evidence type="ECO:0000313" key="9">
    <source>
        <dbReference type="EMBL" id="MFC4538635.1"/>
    </source>
</evidence>
<evidence type="ECO:0000259" key="8">
    <source>
        <dbReference type="Pfam" id="PF01757"/>
    </source>
</evidence>
<evidence type="ECO:0000256" key="4">
    <source>
        <dbReference type="ARBA" id="ARBA00022692"/>
    </source>
</evidence>
<dbReference type="PANTHER" id="PTHR40074:SF2">
    <property type="entry name" value="O-ACETYLTRANSFERASE WECH"/>
    <property type="match status" value="1"/>
</dbReference>
<feature type="transmembrane region" description="Helical" evidence="7">
    <location>
        <begin position="269"/>
        <end position="290"/>
    </location>
</feature>
<comment type="similarity">
    <text evidence="2">Belongs to the acyltransferase 3 family.</text>
</comment>
<feature type="transmembrane region" description="Helical" evidence="7">
    <location>
        <begin position="241"/>
        <end position="257"/>
    </location>
</feature>
<feature type="transmembrane region" description="Helical" evidence="7">
    <location>
        <begin position="75"/>
        <end position="92"/>
    </location>
</feature>
<dbReference type="GO" id="GO:0016746">
    <property type="term" value="F:acyltransferase activity"/>
    <property type="evidence" value="ECO:0007669"/>
    <property type="project" value="UniProtKB-KW"/>
</dbReference>
<feature type="transmembrane region" description="Helical" evidence="7">
    <location>
        <begin position="296"/>
        <end position="320"/>
    </location>
</feature>
<feature type="transmembrane region" description="Helical" evidence="7">
    <location>
        <begin position="176"/>
        <end position="196"/>
    </location>
</feature>
<feature type="transmembrane region" description="Helical" evidence="7">
    <location>
        <begin position="145"/>
        <end position="164"/>
    </location>
</feature>
<reference evidence="10" key="1">
    <citation type="journal article" date="2019" name="Int. J. Syst. Evol. Microbiol.">
        <title>The Global Catalogue of Microorganisms (GCM) 10K type strain sequencing project: providing services to taxonomists for standard genome sequencing and annotation.</title>
        <authorList>
            <consortium name="The Broad Institute Genomics Platform"/>
            <consortium name="The Broad Institute Genome Sequencing Center for Infectious Disease"/>
            <person name="Wu L."/>
            <person name="Ma J."/>
        </authorList>
    </citation>
    <scope>NUCLEOTIDE SEQUENCE [LARGE SCALE GENOMIC DNA]</scope>
    <source>
        <strain evidence="10">CGMCC 1.12121</strain>
    </source>
</reference>
<keyword evidence="5 7" id="KW-1133">Transmembrane helix</keyword>
<evidence type="ECO:0000256" key="1">
    <source>
        <dbReference type="ARBA" id="ARBA00004651"/>
    </source>
</evidence>
<comment type="subcellular location">
    <subcellularLocation>
        <location evidence="1">Cell membrane</location>
        <topology evidence="1">Multi-pass membrane protein</topology>
    </subcellularLocation>
</comment>
<dbReference type="InterPro" id="IPR002656">
    <property type="entry name" value="Acyl_transf_3_dom"/>
</dbReference>
<feature type="domain" description="Acyltransferase 3" evidence="8">
    <location>
        <begin position="7"/>
        <end position="316"/>
    </location>
</feature>
<dbReference type="PANTHER" id="PTHR40074">
    <property type="entry name" value="O-ACETYLTRANSFERASE WECH"/>
    <property type="match status" value="1"/>
</dbReference>
<gene>
    <name evidence="9" type="ORF">ACFO0U_07615</name>
</gene>
<keyword evidence="4 7" id="KW-0812">Transmembrane</keyword>
<evidence type="ECO:0000256" key="5">
    <source>
        <dbReference type="ARBA" id="ARBA00022989"/>
    </source>
</evidence>
<sequence>MKQIFEIYWLRFYGCLAVFLYHLLDRVNQYADNVYLDLTRLSTVLGTPTFIFISIFLFTIRYGKTIPAGFLRQRVKYLLIPYITYAIIYSVSEYCLAEGHSLDPGYGQLLVNYLIYCDWHGYFLLIAIQFYAFYWCYMRYDLGRYLNATVGVMIGTLISMLYWGSTTALDITLPGYLLWVIPIGWLYIFFFAIRVARQYYYDRLDSGLGLRGQAALLAVSFMVMIGVVLMTDIELSSKEAWVMPLFLLFIGVTMRLFKGRGAPAFVRMINRHSFGIYLSHPIFFGIFEVISQKLDFGLIGYTLLLGIVGFLCSLGLSALANRHPLSGLIMGRQLRIGAAAGVSSQTAAHADRQYNLRVT</sequence>
<protein>
    <submittedName>
        <fullName evidence="9">Acyltransferase family protein</fullName>
    </submittedName>
</protein>
<feature type="transmembrane region" description="Helical" evidence="7">
    <location>
        <begin position="7"/>
        <end position="24"/>
    </location>
</feature>
<organism evidence="9 10">
    <name type="scientific">Chromohalobacter sarecensis</name>
    <dbReference type="NCBI Taxonomy" id="245294"/>
    <lineage>
        <taxon>Bacteria</taxon>
        <taxon>Pseudomonadati</taxon>
        <taxon>Pseudomonadota</taxon>
        <taxon>Gammaproteobacteria</taxon>
        <taxon>Oceanospirillales</taxon>
        <taxon>Halomonadaceae</taxon>
        <taxon>Chromohalobacter</taxon>
    </lineage>
</organism>
<name>A0ABV9D0T6_9GAMM</name>
<evidence type="ECO:0000256" key="2">
    <source>
        <dbReference type="ARBA" id="ARBA00007400"/>
    </source>
</evidence>
<comment type="caution">
    <text evidence="9">The sequence shown here is derived from an EMBL/GenBank/DDBJ whole genome shotgun (WGS) entry which is preliminary data.</text>
</comment>
<keyword evidence="10" id="KW-1185">Reference proteome</keyword>
<accession>A0ABV9D0T6</accession>
<keyword evidence="3" id="KW-1003">Cell membrane</keyword>
<evidence type="ECO:0000256" key="6">
    <source>
        <dbReference type="ARBA" id="ARBA00023136"/>
    </source>
</evidence>
<dbReference type="Pfam" id="PF01757">
    <property type="entry name" value="Acyl_transf_3"/>
    <property type="match status" value="1"/>
</dbReference>
<feature type="transmembrane region" description="Helical" evidence="7">
    <location>
        <begin position="44"/>
        <end position="63"/>
    </location>
</feature>
<keyword evidence="9" id="KW-0012">Acyltransferase</keyword>
<feature type="transmembrane region" description="Helical" evidence="7">
    <location>
        <begin position="119"/>
        <end position="138"/>
    </location>
</feature>
<dbReference type="RefSeq" id="WP_246968460.1">
    <property type="nucleotide sequence ID" value="NZ_JAKGAN010000001.1"/>
</dbReference>
<proteinExistence type="inferred from homology"/>
<dbReference type="EMBL" id="JBHSEU010000010">
    <property type="protein sequence ID" value="MFC4538635.1"/>
    <property type="molecule type" value="Genomic_DNA"/>
</dbReference>
<evidence type="ECO:0000313" key="10">
    <source>
        <dbReference type="Proteomes" id="UP001596030"/>
    </source>
</evidence>
<dbReference type="Proteomes" id="UP001596030">
    <property type="component" value="Unassembled WGS sequence"/>
</dbReference>
<feature type="transmembrane region" description="Helical" evidence="7">
    <location>
        <begin position="208"/>
        <end position="229"/>
    </location>
</feature>
<evidence type="ECO:0000256" key="7">
    <source>
        <dbReference type="SAM" id="Phobius"/>
    </source>
</evidence>